<proteinExistence type="predicted"/>
<keyword evidence="3" id="KW-1185">Reference proteome</keyword>
<accession>A0ABY8U7F6</accession>
<sequence>MSILVQVARVAGLSSRWLPMADLAAQPGKVRGFARVDGQTLNPGLVLTEAQVHRLSLGCLSGHAASSTAKQQSSPDVDFSVHSRAPAGTRQ</sequence>
<evidence type="ECO:0000256" key="1">
    <source>
        <dbReference type="SAM" id="MobiDB-lite"/>
    </source>
</evidence>
<protein>
    <submittedName>
        <fullName evidence="2">Uncharacterized protein</fullName>
    </submittedName>
</protein>
<name>A0ABY8U7F6_TETOB</name>
<gene>
    <name evidence="2" type="ORF">OEZ85_014137</name>
</gene>
<evidence type="ECO:0000313" key="2">
    <source>
        <dbReference type="EMBL" id="WIA17265.1"/>
    </source>
</evidence>
<organism evidence="2 3">
    <name type="scientific">Tetradesmus obliquus</name>
    <name type="common">Green alga</name>
    <name type="synonym">Acutodesmus obliquus</name>
    <dbReference type="NCBI Taxonomy" id="3088"/>
    <lineage>
        <taxon>Eukaryota</taxon>
        <taxon>Viridiplantae</taxon>
        <taxon>Chlorophyta</taxon>
        <taxon>core chlorophytes</taxon>
        <taxon>Chlorophyceae</taxon>
        <taxon>CS clade</taxon>
        <taxon>Sphaeropleales</taxon>
        <taxon>Scenedesmaceae</taxon>
        <taxon>Tetradesmus</taxon>
    </lineage>
</organism>
<feature type="region of interest" description="Disordered" evidence="1">
    <location>
        <begin position="64"/>
        <end position="91"/>
    </location>
</feature>
<reference evidence="2 3" key="1">
    <citation type="submission" date="2023-05" db="EMBL/GenBank/DDBJ databases">
        <title>A 100% complete, gapless, phased diploid assembly of the Scenedesmus obliquus UTEX 3031 genome.</title>
        <authorList>
            <person name="Biondi T.C."/>
            <person name="Hanschen E.R."/>
            <person name="Kwon T."/>
            <person name="Eng W."/>
            <person name="Kruse C.P.S."/>
            <person name="Koehler S.I."/>
            <person name="Kunde Y."/>
            <person name="Gleasner C.D."/>
            <person name="You Mak K.T."/>
            <person name="Polle J."/>
            <person name="Hovde B.T."/>
            <person name="Starkenburg S.R."/>
        </authorList>
    </citation>
    <scope>NUCLEOTIDE SEQUENCE [LARGE SCALE GENOMIC DNA]</scope>
    <source>
        <strain evidence="2 3">DOE0152z</strain>
    </source>
</reference>
<dbReference type="EMBL" id="CP126215">
    <property type="protein sequence ID" value="WIA17265.1"/>
    <property type="molecule type" value="Genomic_DNA"/>
</dbReference>
<feature type="compositionally biased region" description="Polar residues" evidence="1">
    <location>
        <begin position="64"/>
        <end position="75"/>
    </location>
</feature>
<dbReference type="Proteomes" id="UP001244341">
    <property type="component" value="Chromosome 8b"/>
</dbReference>
<evidence type="ECO:0000313" key="3">
    <source>
        <dbReference type="Proteomes" id="UP001244341"/>
    </source>
</evidence>